<keyword evidence="1" id="KW-0472">Membrane</keyword>
<evidence type="ECO:0000313" key="3">
    <source>
        <dbReference type="Proteomes" id="UP000214646"/>
    </source>
</evidence>
<dbReference type="Proteomes" id="UP000214646">
    <property type="component" value="Unassembled WGS sequence"/>
</dbReference>
<gene>
    <name evidence="2" type="ORF">FRUB_01469</name>
</gene>
<proteinExistence type="predicted"/>
<feature type="transmembrane region" description="Helical" evidence="1">
    <location>
        <begin position="260"/>
        <end position="279"/>
    </location>
</feature>
<dbReference type="AlphaFoldDB" id="A0A225E2X0"/>
<evidence type="ECO:0008006" key="4">
    <source>
        <dbReference type="Google" id="ProtNLM"/>
    </source>
</evidence>
<dbReference type="RefSeq" id="WP_088252906.1">
    <property type="nucleotide sequence ID" value="NZ_NIDE01000002.1"/>
</dbReference>
<organism evidence="2 3">
    <name type="scientific">Fimbriiglobus ruber</name>
    <dbReference type="NCBI Taxonomy" id="1908690"/>
    <lineage>
        <taxon>Bacteria</taxon>
        <taxon>Pseudomonadati</taxon>
        <taxon>Planctomycetota</taxon>
        <taxon>Planctomycetia</taxon>
        <taxon>Gemmatales</taxon>
        <taxon>Gemmataceae</taxon>
        <taxon>Fimbriiglobus</taxon>
    </lineage>
</organism>
<evidence type="ECO:0000313" key="2">
    <source>
        <dbReference type="EMBL" id="OWK45138.1"/>
    </source>
</evidence>
<name>A0A225E2X0_9BACT</name>
<feature type="transmembrane region" description="Helical" evidence="1">
    <location>
        <begin position="285"/>
        <end position="306"/>
    </location>
</feature>
<sequence>MSDAPTPPPVDAIAEAPKSWFEKAGAALPIALTALATAFAGMSSSEMSRAMYWRSAAAQDQSKANDQWSLAGFKRDRALIVQTAAAQLHAAAGYRPWKPAVSPGANPGARANGWREWERKAAEAPVDDEAVRKVLDAVRDHKPEADAVALARKVSRHKLDAIVGANDSEIDRMDDEWRPLSAEADKATQAAVVAAGRADDAGRAKAADEARGAQAARYEIDAGRYRAEAVLNRSAGFLYEVCVKISVGNSDRHRTRSENFFYAMLAAQVGATIASLGLARNRQSTLWLLASAVGLVSVGFGIYVYLGI</sequence>
<keyword evidence="3" id="KW-1185">Reference proteome</keyword>
<reference evidence="3" key="1">
    <citation type="submission" date="2017-06" db="EMBL/GenBank/DDBJ databases">
        <title>Genome analysis of Fimbriiglobus ruber SP5, the first member of the order Planctomycetales with confirmed chitinolytic capability.</title>
        <authorList>
            <person name="Ravin N.V."/>
            <person name="Rakitin A.L."/>
            <person name="Ivanova A.A."/>
            <person name="Beletsky A.V."/>
            <person name="Kulichevskaya I.S."/>
            <person name="Mardanov A.V."/>
            <person name="Dedysh S.N."/>
        </authorList>
    </citation>
    <scope>NUCLEOTIDE SEQUENCE [LARGE SCALE GENOMIC DNA]</scope>
    <source>
        <strain evidence="3">SP5</strain>
    </source>
</reference>
<comment type="caution">
    <text evidence="2">The sequence shown here is derived from an EMBL/GenBank/DDBJ whole genome shotgun (WGS) entry which is preliminary data.</text>
</comment>
<keyword evidence="1" id="KW-1133">Transmembrane helix</keyword>
<dbReference type="EMBL" id="NIDE01000002">
    <property type="protein sequence ID" value="OWK45138.1"/>
    <property type="molecule type" value="Genomic_DNA"/>
</dbReference>
<feature type="transmembrane region" description="Helical" evidence="1">
    <location>
        <begin position="26"/>
        <end position="44"/>
    </location>
</feature>
<evidence type="ECO:0000256" key="1">
    <source>
        <dbReference type="SAM" id="Phobius"/>
    </source>
</evidence>
<keyword evidence="1" id="KW-0812">Transmembrane</keyword>
<accession>A0A225E2X0</accession>
<protein>
    <recommendedName>
        <fullName evidence="4">Transmembrane protein</fullName>
    </recommendedName>
</protein>
<dbReference type="OrthoDB" id="280873at2"/>